<sequence length="71" mass="8204">MATLKQLVKIQSAIDNRSIASDTMETLETNYYYSRSKGINIKFGDMHIDHFLRSLSLDKEKKTPGILRRQS</sequence>
<name>A0A0F7L307_9VIRU</name>
<dbReference type="EMBL" id="KR029581">
    <property type="protein sequence ID" value="AKH46305.1"/>
    <property type="molecule type" value="Genomic_DNA"/>
</dbReference>
<reference evidence="1" key="2">
    <citation type="submission" date="2015-03" db="EMBL/GenBank/DDBJ databases">
        <authorList>
            <person name="Chow C.-E.T."/>
            <person name="Winget D.M."/>
            <person name="White R.A.III."/>
            <person name="Hallam S.J."/>
            <person name="Suttle C.A."/>
        </authorList>
    </citation>
    <scope>NUCLEOTIDE SEQUENCE</scope>
    <source>
        <strain evidence="1">Anoxic3_6</strain>
    </source>
</reference>
<proteinExistence type="predicted"/>
<reference evidence="1" key="1">
    <citation type="journal article" date="2015" name="Front. Microbiol.">
        <title>Combining genomic sequencing methods to explore viral diversity and reveal potential virus-host interactions.</title>
        <authorList>
            <person name="Chow C.E."/>
            <person name="Winget D.M."/>
            <person name="White R.A.III."/>
            <person name="Hallam S.J."/>
            <person name="Suttle C.A."/>
        </authorList>
    </citation>
    <scope>NUCLEOTIDE SEQUENCE</scope>
    <source>
        <strain evidence="1">Anoxic3_6</strain>
    </source>
</reference>
<organism evidence="1">
    <name type="scientific">uncultured marine virus</name>
    <dbReference type="NCBI Taxonomy" id="186617"/>
    <lineage>
        <taxon>Viruses</taxon>
        <taxon>environmental samples</taxon>
    </lineage>
</organism>
<accession>A0A0F7L307</accession>
<evidence type="ECO:0000313" key="1">
    <source>
        <dbReference type="EMBL" id="AKH46305.1"/>
    </source>
</evidence>
<protein>
    <submittedName>
        <fullName evidence="1">Uncharacterized protein</fullName>
    </submittedName>
</protein>